<keyword evidence="2" id="KW-0472">Membrane</keyword>
<sequence length="65" mass="6800">MALLRTGSVPRTAPRSDPRADAYAAANRPGRVNVTLWMGVGLLLPLLYGVALVVAVVVDAWRAGG</sequence>
<gene>
    <name evidence="3" type="ORF">GCM10009547_43930</name>
</gene>
<protein>
    <submittedName>
        <fullName evidence="3">Uncharacterized protein</fullName>
    </submittedName>
</protein>
<dbReference type="Proteomes" id="UP001500957">
    <property type="component" value="Unassembled WGS sequence"/>
</dbReference>
<reference evidence="3 4" key="1">
    <citation type="journal article" date="2019" name="Int. J. Syst. Evol. Microbiol.">
        <title>The Global Catalogue of Microorganisms (GCM) 10K type strain sequencing project: providing services to taxonomists for standard genome sequencing and annotation.</title>
        <authorList>
            <consortium name="The Broad Institute Genomics Platform"/>
            <consortium name="The Broad Institute Genome Sequencing Center for Infectious Disease"/>
            <person name="Wu L."/>
            <person name="Ma J."/>
        </authorList>
    </citation>
    <scope>NUCLEOTIDE SEQUENCE [LARGE SCALE GENOMIC DNA]</scope>
    <source>
        <strain evidence="3 4">JCM 10671</strain>
    </source>
</reference>
<comment type="caution">
    <text evidence="3">The sequence shown here is derived from an EMBL/GenBank/DDBJ whole genome shotgun (WGS) entry which is preliminary data.</text>
</comment>
<feature type="transmembrane region" description="Helical" evidence="2">
    <location>
        <begin position="36"/>
        <end position="61"/>
    </location>
</feature>
<dbReference type="EMBL" id="BAAAHE010000047">
    <property type="protein sequence ID" value="GAA0635003.1"/>
    <property type="molecule type" value="Genomic_DNA"/>
</dbReference>
<keyword evidence="4" id="KW-1185">Reference proteome</keyword>
<evidence type="ECO:0000313" key="4">
    <source>
        <dbReference type="Proteomes" id="UP001500957"/>
    </source>
</evidence>
<feature type="region of interest" description="Disordered" evidence="1">
    <location>
        <begin position="1"/>
        <end position="22"/>
    </location>
</feature>
<evidence type="ECO:0000313" key="3">
    <source>
        <dbReference type="EMBL" id="GAA0635003.1"/>
    </source>
</evidence>
<keyword evidence="2" id="KW-1133">Transmembrane helix</keyword>
<evidence type="ECO:0000256" key="1">
    <source>
        <dbReference type="SAM" id="MobiDB-lite"/>
    </source>
</evidence>
<organism evidence="3 4">
    <name type="scientific">Sporichthya brevicatena</name>
    <dbReference type="NCBI Taxonomy" id="171442"/>
    <lineage>
        <taxon>Bacteria</taxon>
        <taxon>Bacillati</taxon>
        <taxon>Actinomycetota</taxon>
        <taxon>Actinomycetes</taxon>
        <taxon>Sporichthyales</taxon>
        <taxon>Sporichthyaceae</taxon>
        <taxon>Sporichthya</taxon>
    </lineage>
</organism>
<keyword evidence="2" id="KW-0812">Transmembrane</keyword>
<evidence type="ECO:0000256" key="2">
    <source>
        <dbReference type="SAM" id="Phobius"/>
    </source>
</evidence>
<accession>A0ABN1HA18</accession>
<proteinExistence type="predicted"/>
<name>A0ABN1HA18_9ACTN</name>